<dbReference type="Proteomes" id="UP000460287">
    <property type="component" value="Unassembled WGS sequence"/>
</dbReference>
<accession>A0A7X2MZZ6</accession>
<dbReference type="PANTHER" id="PTHR42827:SF1">
    <property type="entry name" value="IRON-SULFUR CLUSTER-BINDING PROTEIN"/>
    <property type="match status" value="1"/>
</dbReference>
<keyword evidence="1" id="KW-0479">Metal-binding</keyword>
<organism evidence="4 5">
    <name type="scientific">Inconstantimicrobium porci</name>
    <dbReference type="NCBI Taxonomy" id="2652291"/>
    <lineage>
        <taxon>Bacteria</taxon>
        <taxon>Bacillati</taxon>
        <taxon>Bacillota</taxon>
        <taxon>Clostridia</taxon>
        <taxon>Eubacteriales</taxon>
        <taxon>Clostridiaceae</taxon>
        <taxon>Inconstantimicrobium</taxon>
    </lineage>
</organism>
<evidence type="ECO:0000256" key="2">
    <source>
        <dbReference type="ARBA" id="ARBA00023004"/>
    </source>
</evidence>
<proteinExistence type="predicted"/>
<dbReference type="AlphaFoldDB" id="A0A7X2MZZ6"/>
<dbReference type="InterPro" id="IPR017900">
    <property type="entry name" value="4Fe4S_Fe_S_CS"/>
</dbReference>
<evidence type="ECO:0000313" key="5">
    <source>
        <dbReference type="Proteomes" id="UP000460287"/>
    </source>
</evidence>
<sequence length="215" mass="24360">MRCKEDRLIELLNKIDISIWGVSDITDLDVYNRKYIRAISIGQAYSCSLKTYTPTGFHDFLFRDIKGNIDSNISIIEEFLKKENIEYHVVTNFVPDRNKCIGEFSNKFAAVRSGLGWIGKNTLLITPEYGPHVRLSTIFVNIELPITKKSREFKGCGDCTICKDICPKKCIKGVNWREGLSREDLIDITECKDRLGNKGNSICALCLVACPIGRV</sequence>
<keyword evidence="3" id="KW-0411">Iron-sulfur</keyword>
<dbReference type="PROSITE" id="PS00198">
    <property type="entry name" value="4FE4S_FER_1"/>
    <property type="match status" value="1"/>
</dbReference>
<keyword evidence="5" id="KW-1185">Reference proteome</keyword>
<name>A0A7X2MZZ6_9CLOT</name>
<comment type="caution">
    <text evidence="4">The sequence shown here is derived from an EMBL/GenBank/DDBJ whole genome shotgun (WGS) entry which is preliminary data.</text>
</comment>
<gene>
    <name evidence="4" type="ORF">FYJ33_12770</name>
</gene>
<dbReference type="RefSeq" id="WP_154532138.1">
    <property type="nucleotide sequence ID" value="NZ_JAQXTV010000095.1"/>
</dbReference>
<dbReference type="PANTHER" id="PTHR42827">
    <property type="entry name" value="IRON-SULFUR CLUSTER-BINDING PROTEIN-RELATED"/>
    <property type="match status" value="1"/>
</dbReference>
<protein>
    <submittedName>
        <fullName evidence="4">Epoxyqueuosine reductase</fullName>
    </submittedName>
</protein>
<evidence type="ECO:0000313" key="4">
    <source>
        <dbReference type="EMBL" id="MSR92242.1"/>
    </source>
</evidence>
<evidence type="ECO:0000256" key="1">
    <source>
        <dbReference type="ARBA" id="ARBA00022723"/>
    </source>
</evidence>
<dbReference type="GO" id="GO:0051536">
    <property type="term" value="F:iron-sulfur cluster binding"/>
    <property type="evidence" value="ECO:0007669"/>
    <property type="project" value="UniProtKB-KW"/>
</dbReference>
<evidence type="ECO:0000256" key="3">
    <source>
        <dbReference type="ARBA" id="ARBA00023014"/>
    </source>
</evidence>
<dbReference type="GO" id="GO:0046872">
    <property type="term" value="F:metal ion binding"/>
    <property type="evidence" value="ECO:0007669"/>
    <property type="project" value="UniProtKB-KW"/>
</dbReference>
<reference evidence="4 5" key="1">
    <citation type="submission" date="2019-08" db="EMBL/GenBank/DDBJ databases">
        <title>In-depth cultivation of the pig gut microbiome towards novel bacterial diversity and tailored functional studies.</title>
        <authorList>
            <person name="Wylensek D."/>
            <person name="Hitch T.C.A."/>
            <person name="Clavel T."/>
        </authorList>
    </citation>
    <scope>NUCLEOTIDE SEQUENCE [LARGE SCALE GENOMIC DNA]</scope>
    <source>
        <strain evidence="4 5">WCA-383-APC-5B</strain>
    </source>
</reference>
<keyword evidence="2" id="KW-0408">Iron</keyword>
<dbReference type="EMBL" id="VULX01000026">
    <property type="protein sequence ID" value="MSR92242.1"/>
    <property type="molecule type" value="Genomic_DNA"/>
</dbReference>